<keyword evidence="3" id="KW-1185">Reference proteome</keyword>
<name>A0A4U0TL50_9PEZI</name>
<evidence type="ECO:0000313" key="3">
    <source>
        <dbReference type="Proteomes" id="UP000308549"/>
    </source>
</evidence>
<organism evidence="2 3">
    <name type="scientific">Salinomyces thailandicus</name>
    <dbReference type="NCBI Taxonomy" id="706561"/>
    <lineage>
        <taxon>Eukaryota</taxon>
        <taxon>Fungi</taxon>
        <taxon>Dikarya</taxon>
        <taxon>Ascomycota</taxon>
        <taxon>Pezizomycotina</taxon>
        <taxon>Dothideomycetes</taxon>
        <taxon>Dothideomycetidae</taxon>
        <taxon>Mycosphaerellales</taxon>
        <taxon>Teratosphaeriaceae</taxon>
        <taxon>Salinomyces</taxon>
    </lineage>
</organism>
<evidence type="ECO:0000313" key="2">
    <source>
        <dbReference type="EMBL" id="TKA22653.1"/>
    </source>
</evidence>
<feature type="compositionally biased region" description="Low complexity" evidence="1">
    <location>
        <begin position="328"/>
        <end position="348"/>
    </location>
</feature>
<feature type="compositionally biased region" description="Low complexity" evidence="1">
    <location>
        <begin position="1"/>
        <end position="35"/>
    </location>
</feature>
<dbReference type="OrthoDB" id="5422510at2759"/>
<feature type="compositionally biased region" description="Basic and acidic residues" evidence="1">
    <location>
        <begin position="178"/>
        <end position="188"/>
    </location>
</feature>
<feature type="compositionally biased region" description="Acidic residues" evidence="1">
    <location>
        <begin position="166"/>
        <end position="177"/>
    </location>
</feature>
<proteinExistence type="predicted"/>
<protein>
    <submittedName>
        <fullName evidence="2">Uncharacterized protein</fullName>
    </submittedName>
</protein>
<feature type="region of interest" description="Disordered" evidence="1">
    <location>
        <begin position="164"/>
        <end position="221"/>
    </location>
</feature>
<comment type="caution">
    <text evidence="2">The sequence shown here is derived from an EMBL/GenBank/DDBJ whole genome shotgun (WGS) entry which is preliminary data.</text>
</comment>
<dbReference type="EMBL" id="NAJL01000069">
    <property type="protein sequence ID" value="TKA22653.1"/>
    <property type="molecule type" value="Genomic_DNA"/>
</dbReference>
<feature type="compositionally biased region" description="Basic residues" evidence="1">
    <location>
        <begin position="36"/>
        <end position="46"/>
    </location>
</feature>
<sequence>MAEAEPSDAAAPPRPPIAAATTTSSSTSNIPPSAASRHRVPLRKKSSQTLSPSPHPPGLSRRRSSILSYSSLEDATQSFADSILDPKTGRRGRDADDHEVTHWHSTPLAFAILPALAGLLFKNGSAFVTDALLLGLAAIFMNWSIRLPWDWYYSAQAVRQELVPEVPEDSIPEEGENEAEREGSEHALETGSSGPDADSPTSAQRPNLARTQTKNLPKRSEAAAELRQQELLALLATFLFPAFSAYLLHLIRAQLSRPSTGLVSDYNLSIFLLAAEIRPCRQLIRLIATRTLHLQRAVTGLDSPLSSSTQQDAVLADLTTRIAELETQLSSQPTPQPQQPQSLTPAQQKSDLTDLSATLRKRYDPRLEGLERAVRRYEKRTVALTVATDSHLAQLDARLQDALSLAAVAAQQSRKPGFFTRVWDVFARAIKWLGSTAWSIAVWPFTMTDYLYEKVKGVLLGPSAVSRTQGARRRRGEREYAITDEGGKVRARNSSASLRKAAS</sequence>
<reference evidence="2 3" key="1">
    <citation type="submission" date="2017-03" db="EMBL/GenBank/DDBJ databases">
        <title>Genomes of endolithic fungi from Antarctica.</title>
        <authorList>
            <person name="Coleine C."/>
            <person name="Masonjones S."/>
            <person name="Stajich J.E."/>
        </authorList>
    </citation>
    <scope>NUCLEOTIDE SEQUENCE [LARGE SCALE GENOMIC DNA]</scope>
    <source>
        <strain evidence="2 3">CCFEE 6315</strain>
    </source>
</reference>
<gene>
    <name evidence="2" type="ORF">B0A50_07662</name>
</gene>
<accession>A0A4U0TL50</accession>
<feature type="region of interest" description="Disordered" evidence="1">
    <location>
        <begin position="1"/>
        <end position="63"/>
    </location>
</feature>
<dbReference type="AlphaFoldDB" id="A0A4U0TL50"/>
<dbReference type="PANTHER" id="PTHR42032">
    <property type="entry name" value="YALI0E30679P"/>
    <property type="match status" value="1"/>
</dbReference>
<evidence type="ECO:0000256" key="1">
    <source>
        <dbReference type="SAM" id="MobiDB-lite"/>
    </source>
</evidence>
<feature type="region of interest" description="Disordered" evidence="1">
    <location>
        <begin position="328"/>
        <end position="350"/>
    </location>
</feature>
<dbReference type="Proteomes" id="UP000308549">
    <property type="component" value="Unassembled WGS sequence"/>
</dbReference>
<feature type="compositionally biased region" description="Polar residues" evidence="1">
    <location>
        <begin position="199"/>
        <end position="215"/>
    </location>
</feature>
<dbReference type="PANTHER" id="PTHR42032:SF1">
    <property type="entry name" value="YALI0E30679P"/>
    <property type="match status" value="1"/>
</dbReference>